<dbReference type="InterPro" id="IPR040442">
    <property type="entry name" value="Pyrv_kinase-like_dom_sf"/>
</dbReference>
<dbReference type="EMBL" id="AMGX01000048">
    <property type="protein sequence ID" value="EXJ53381.1"/>
    <property type="molecule type" value="Genomic_DNA"/>
</dbReference>
<sequence>MDTLPELPLDISFDALYVTDAGTAASCLGVPGMGIISMTKMAGNASMIAGLDTHIPVVADANTGFGSPISVARTVKTNIDGNVAALPIEDQAFMKRSEHLRNKEQAREAVKALSPIP</sequence>
<evidence type="ECO:0000313" key="1">
    <source>
        <dbReference type="EMBL" id="EXJ53381.1"/>
    </source>
</evidence>
<dbReference type="InterPro" id="IPR015813">
    <property type="entry name" value="Pyrv/PenolPyrv_kinase-like_dom"/>
</dbReference>
<dbReference type="Pfam" id="PF13714">
    <property type="entry name" value="PEP_mutase"/>
    <property type="match status" value="1"/>
</dbReference>
<gene>
    <name evidence="1" type="ORF">A1O5_13370</name>
</gene>
<name>W9VMP5_9EURO</name>
<protein>
    <submittedName>
        <fullName evidence="1">Uncharacterized protein</fullName>
    </submittedName>
</protein>
<dbReference type="GO" id="GO:0003824">
    <property type="term" value="F:catalytic activity"/>
    <property type="evidence" value="ECO:0007669"/>
    <property type="project" value="InterPro"/>
</dbReference>
<dbReference type="PANTHER" id="PTHR42905">
    <property type="entry name" value="PHOSPHOENOLPYRUVATE CARBOXYLASE"/>
    <property type="match status" value="1"/>
</dbReference>
<dbReference type="GeneID" id="19198053"/>
<dbReference type="HOGENOM" id="CLU_2084622_0_0_1"/>
<dbReference type="OrthoDB" id="1923844at2759"/>
<dbReference type="PANTHER" id="PTHR42905:SF2">
    <property type="entry name" value="PHOSPHOENOLPYRUVATE CARBOXYLASE FAMILY PROTEIN"/>
    <property type="match status" value="1"/>
</dbReference>
<dbReference type="RefSeq" id="XP_007752126.1">
    <property type="nucleotide sequence ID" value="XM_007753936.1"/>
</dbReference>
<proteinExistence type="predicted"/>
<dbReference type="Gene3D" id="3.20.20.60">
    <property type="entry name" value="Phosphoenolpyruvate-binding domains"/>
    <property type="match status" value="1"/>
</dbReference>
<dbReference type="Proteomes" id="UP000019471">
    <property type="component" value="Unassembled WGS sequence"/>
</dbReference>
<dbReference type="AlphaFoldDB" id="W9VMP5"/>
<organism evidence="1 2">
    <name type="scientific">Cladophialophora psammophila CBS 110553</name>
    <dbReference type="NCBI Taxonomy" id="1182543"/>
    <lineage>
        <taxon>Eukaryota</taxon>
        <taxon>Fungi</taxon>
        <taxon>Dikarya</taxon>
        <taxon>Ascomycota</taxon>
        <taxon>Pezizomycotina</taxon>
        <taxon>Eurotiomycetes</taxon>
        <taxon>Chaetothyriomycetidae</taxon>
        <taxon>Chaetothyriales</taxon>
        <taxon>Herpotrichiellaceae</taxon>
        <taxon>Cladophialophora</taxon>
    </lineage>
</organism>
<reference evidence="1 2" key="1">
    <citation type="submission" date="2013-03" db="EMBL/GenBank/DDBJ databases">
        <title>The Genome Sequence of Cladophialophora psammophila CBS 110553.</title>
        <authorList>
            <consortium name="The Broad Institute Genomics Platform"/>
            <person name="Cuomo C."/>
            <person name="de Hoog S."/>
            <person name="Gorbushina A."/>
            <person name="Walker B."/>
            <person name="Young S.K."/>
            <person name="Zeng Q."/>
            <person name="Gargeya S."/>
            <person name="Fitzgerald M."/>
            <person name="Haas B."/>
            <person name="Abouelleil A."/>
            <person name="Allen A.W."/>
            <person name="Alvarado L."/>
            <person name="Arachchi H.M."/>
            <person name="Berlin A.M."/>
            <person name="Chapman S.B."/>
            <person name="Gainer-Dewar J."/>
            <person name="Goldberg J."/>
            <person name="Griggs A."/>
            <person name="Gujja S."/>
            <person name="Hansen M."/>
            <person name="Howarth C."/>
            <person name="Imamovic A."/>
            <person name="Ireland A."/>
            <person name="Larimer J."/>
            <person name="McCowan C."/>
            <person name="Murphy C."/>
            <person name="Pearson M."/>
            <person name="Poon T.W."/>
            <person name="Priest M."/>
            <person name="Roberts A."/>
            <person name="Saif S."/>
            <person name="Shea T."/>
            <person name="Sisk P."/>
            <person name="Sykes S."/>
            <person name="Wortman J."/>
            <person name="Nusbaum C."/>
            <person name="Birren B."/>
        </authorList>
    </citation>
    <scope>NUCLEOTIDE SEQUENCE [LARGE SCALE GENOMIC DNA]</scope>
    <source>
        <strain evidence="1 2">CBS 110553</strain>
    </source>
</reference>
<evidence type="ECO:0000313" key="2">
    <source>
        <dbReference type="Proteomes" id="UP000019471"/>
    </source>
</evidence>
<accession>W9VMP5</accession>
<comment type="caution">
    <text evidence="1">The sequence shown here is derived from an EMBL/GenBank/DDBJ whole genome shotgun (WGS) entry which is preliminary data.</text>
</comment>
<dbReference type="STRING" id="1182543.W9VMP5"/>
<keyword evidence="2" id="KW-1185">Reference proteome</keyword>
<dbReference type="SUPFAM" id="SSF51621">
    <property type="entry name" value="Phosphoenolpyruvate/pyruvate domain"/>
    <property type="match status" value="1"/>
</dbReference>